<evidence type="ECO:0000313" key="1">
    <source>
        <dbReference type="EMBL" id="KAI2383104.1"/>
    </source>
</evidence>
<comment type="caution">
    <text evidence="1">The sequence shown here is derived from an EMBL/GenBank/DDBJ whole genome shotgun (WGS) entry which is preliminary data.</text>
</comment>
<name>A0ACB8UTM7_9EURO</name>
<accession>A0ACB8UTM7</accession>
<reference evidence="1" key="1">
    <citation type="journal article" date="2022" name="bioRxiv">
        <title>Population genetic analysis of Ophidiomyces ophidiicola, the causative agent of snake fungal disease, indicates recent introductions to the USA.</title>
        <authorList>
            <person name="Ladner J.T."/>
            <person name="Palmer J.M."/>
            <person name="Ettinger C.L."/>
            <person name="Stajich J.E."/>
            <person name="Farrell T.M."/>
            <person name="Glorioso B.M."/>
            <person name="Lawson B."/>
            <person name="Price S.J."/>
            <person name="Stengle A.G."/>
            <person name="Grear D.A."/>
            <person name="Lorch J.M."/>
        </authorList>
    </citation>
    <scope>NUCLEOTIDE SEQUENCE</scope>
    <source>
        <strain evidence="1">NWHC 24266-5</strain>
    </source>
</reference>
<gene>
    <name evidence="1" type="ORF">LOY88_005484</name>
</gene>
<organism evidence="1">
    <name type="scientific">Ophidiomyces ophidiicola</name>
    <dbReference type="NCBI Taxonomy" id="1387563"/>
    <lineage>
        <taxon>Eukaryota</taxon>
        <taxon>Fungi</taxon>
        <taxon>Dikarya</taxon>
        <taxon>Ascomycota</taxon>
        <taxon>Pezizomycotina</taxon>
        <taxon>Eurotiomycetes</taxon>
        <taxon>Eurotiomycetidae</taxon>
        <taxon>Onygenales</taxon>
        <taxon>Onygenaceae</taxon>
        <taxon>Ophidiomyces</taxon>
    </lineage>
</organism>
<proteinExistence type="predicted"/>
<dbReference type="EMBL" id="JALBCA010000099">
    <property type="protein sequence ID" value="KAI2383104.1"/>
    <property type="molecule type" value="Genomic_DNA"/>
</dbReference>
<sequence>MASSPPPSPPSSKAPTVIVSPPTAATTPVGVKQKQPPADDTAASTPPDDDPIPIHRAKRAIESTAAYNFLRQFRRHVSPSGHHPTSAPPPQADQNSTSKTNSSSPSDVLSNSSSPTLTASSADGNHPSSHRDDASSLPSLSSSPETVSGTPEMNPCAVSVAKLKNGANNDINSPRFHV</sequence>
<protein>
    <submittedName>
        <fullName evidence="1">Uncharacterized protein</fullName>
    </submittedName>
</protein>